<reference evidence="13" key="2">
    <citation type="submission" date="2021-01" db="EMBL/GenBank/DDBJ databases">
        <authorList>
            <person name="Schikora-Tamarit M.A."/>
        </authorList>
    </citation>
    <scope>NUCLEOTIDE SEQUENCE</scope>
    <source>
        <strain evidence="13">CBS6075</strain>
    </source>
</reference>
<comment type="caution">
    <text evidence="13">The sequence shown here is derived from an EMBL/GenBank/DDBJ whole genome shotgun (WGS) entry which is preliminary data.</text>
</comment>
<feature type="transmembrane region" description="Helical" evidence="11">
    <location>
        <begin position="104"/>
        <end position="125"/>
    </location>
</feature>
<evidence type="ECO:0000256" key="1">
    <source>
        <dbReference type="ARBA" id="ARBA00004141"/>
    </source>
</evidence>
<feature type="transmembrane region" description="Helical" evidence="11">
    <location>
        <begin position="12"/>
        <end position="31"/>
    </location>
</feature>
<feature type="transmembrane region" description="Helical" evidence="11">
    <location>
        <begin position="137"/>
        <end position="155"/>
    </location>
</feature>
<feature type="transmembrane region" description="Helical" evidence="11">
    <location>
        <begin position="209"/>
        <end position="231"/>
    </location>
</feature>
<dbReference type="Proteomes" id="UP000769157">
    <property type="component" value="Unassembled WGS sequence"/>
</dbReference>
<dbReference type="RefSeq" id="XP_046064730.1">
    <property type="nucleotide sequence ID" value="XM_046203473.1"/>
</dbReference>
<feature type="domain" description="Cation/H+ exchanger transmembrane" evidence="12">
    <location>
        <begin position="26"/>
        <end position="432"/>
    </location>
</feature>
<accession>A0A9P8TAF3</accession>
<gene>
    <name evidence="13" type="ORF">OGAPHI_000257</name>
</gene>
<keyword evidence="7" id="KW-0915">Sodium</keyword>
<evidence type="ECO:0000256" key="2">
    <source>
        <dbReference type="ARBA" id="ARBA00005248"/>
    </source>
</evidence>
<comment type="similarity">
    <text evidence="2">Belongs to the fungal Na(+)/H(+) exchanger family.</text>
</comment>
<protein>
    <recommendedName>
        <fullName evidence="12">Cation/H+ exchanger transmembrane domain-containing protein</fullName>
    </recommendedName>
</protein>
<dbReference type="AlphaFoldDB" id="A0A9P8TAF3"/>
<evidence type="ECO:0000256" key="10">
    <source>
        <dbReference type="ARBA" id="ARBA00023201"/>
    </source>
</evidence>
<dbReference type="Pfam" id="PF00999">
    <property type="entry name" value="Na_H_Exchanger"/>
    <property type="match status" value="1"/>
</dbReference>
<evidence type="ECO:0000256" key="9">
    <source>
        <dbReference type="ARBA" id="ARBA00023136"/>
    </source>
</evidence>
<dbReference type="Gene3D" id="1.20.1530.20">
    <property type="match status" value="1"/>
</dbReference>
<dbReference type="GO" id="GO:0120029">
    <property type="term" value="P:proton export across plasma membrane"/>
    <property type="evidence" value="ECO:0007669"/>
    <property type="project" value="InterPro"/>
</dbReference>
<dbReference type="PANTHER" id="PTHR31382:SF4">
    <property type="entry name" value="NA(+)_H(+) ANTIPORTER"/>
    <property type="match status" value="1"/>
</dbReference>
<keyword evidence="5 11" id="KW-0812">Transmembrane</keyword>
<evidence type="ECO:0000256" key="5">
    <source>
        <dbReference type="ARBA" id="ARBA00022692"/>
    </source>
</evidence>
<name>A0A9P8TAF3_9ASCO</name>
<feature type="transmembrane region" description="Helical" evidence="11">
    <location>
        <begin position="416"/>
        <end position="438"/>
    </location>
</feature>
<keyword evidence="6 11" id="KW-1133">Transmembrane helix</keyword>
<dbReference type="GO" id="GO:0042391">
    <property type="term" value="P:regulation of membrane potential"/>
    <property type="evidence" value="ECO:0007669"/>
    <property type="project" value="InterPro"/>
</dbReference>
<dbReference type="InterPro" id="IPR006153">
    <property type="entry name" value="Cation/H_exchanger_TM"/>
</dbReference>
<keyword evidence="9 11" id="KW-0472">Membrane</keyword>
<feature type="transmembrane region" description="Helical" evidence="11">
    <location>
        <begin position="336"/>
        <end position="357"/>
    </location>
</feature>
<comment type="subcellular location">
    <subcellularLocation>
        <location evidence="1">Membrane</location>
        <topology evidence="1">Multi-pass membrane protein</topology>
    </subcellularLocation>
</comment>
<dbReference type="EMBL" id="JAEUBE010000055">
    <property type="protein sequence ID" value="KAH3671554.1"/>
    <property type="molecule type" value="Genomic_DNA"/>
</dbReference>
<feature type="transmembrane region" description="Helical" evidence="11">
    <location>
        <begin position="251"/>
        <end position="270"/>
    </location>
</feature>
<dbReference type="GO" id="GO:0005886">
    <property type="term" value="C:plasma membrane"/>
    <property type="evidence" value="ECO:0007669"/>
    <property type="project" value="InterPro"/>
</dbReference>
<keyword evidence="10" id="KW-0739">Sodium transport</keyword>
<feature type="transmembrane region" description="Helical" evidence="11">
    <location>
        <begin position="36"/>
        <end position="54"/>
    </location>
</feature>
<dbReference type="GO" id="GO:0030007">
    <property type="term" value="P:intracellular potassium ion homeostasis"/>
    <property type="evidence" value="ECO:0007669"/>
    <property type="project" value="TreeGrafter"/>
</dbReference>
<dbReference type="GO" id="GO:0015385">
    <property type="term" value="F:sodium:proton antiporter activity"/>
    <property type="evidence" value="ECO:0007669"/>
    <property type="project" value="InterPro"/>
</dbReference>
<dbReference type="PANTHER" id="PTHR31382">
    <property type="entry name" value="NA(+)/H(+) ANTIPORTER"/>
    <property type="match status" value="1"/>
</dbReference>
<keyword evidence="4" id="KW-0050">Antiport</keyword>
<evidence type="ECO:0000313" key="14">
    <source>
        <dbReference type="Proteomes" id="UP000769157"/>
    </source>
</evidence>
<organism evidence="13 14">
    <name type="scientific">Ogataea philodendri</name>
    <dbReference type="NCBI Taxonomy" id="1378263"/>
    <lineage>
        <taxon>Eukaryota</taxon>
        <taxon>Fungi</taxon>
        <taxon>Dikarya</taxon>
        <taxon>Ascomycota</taxon>
        <taxon>Saccharomycotina</taxon>
        <taxon>Pichiomycetes</taxon>
        <taxon>Pichiales</taxon>
        <taxon>Pichiaceae</taxon>
        <taxon>Ogataea</taxon>
    </lineage>
</organism>
<evidence type="ECO:0000259" key="12">
    <source>
        <dbReference type="Pfam" id="PF00999"/>
    </source>
</evidence>
<proteinExistence type="inferred from homology"/>
<dbReference type="GO" id="GO:0036376">
    <property type="term" value="P:sodium ion export across plasma membrane"/>
    <property type="evidence" value="ECO:0007669"/>
    <property type="project" value="InterPro"/>
</dbReference>
<dbReference type="InterPro" id="IPR004712">
    <property type="entry name" value="Na+/H+_antiporter_fungi"/>
</dbReference>
<keyword evidence="3" id="KW-0813">Transport</keyword>
<evidence type="ECO:0000313" key="13">
    <source>
        <dbReference type="EMBL" id="KAH3671554.1"/>
    </source>
</evidence>
<evidence type="ECO:0000256" key="11">
    <source>
        <dbReference type="SAM" id="Phobius"/>
    </source>
</evidence>
<dbReference type="OrthoDB" id="5327978at2759"/>
<evidence type="ECO:0000256" key="6">
    <source>
        <dbReference type="ARBA" id="ARBA00022989"/>
    </source>
</evidence>
<keyword evidence="8" id="KW-0406">Ion transport</keyword>
<keyword evidence="14" id="KW-1185">Reference proteome</keyword>
<evidence type="ECO:0000256" key="7">
    <source>
        <dbReference type="ARBA" id="ARBA00023053"/>
    </source>
</evidence>
<evidence type="ECO:0000256" key="8">
    <source>
        <dbReference type="ARBA" id="ARBA00023065"/>
    </source>
</evidence>
<evidence type="ECO:0000256" key="4">
    <source>
        <dbReference type="ARBA" id="ARBA00022449"/>
    </source>
</evidence>
<sequence length="551" mass="61460">MWYQLDPTNAHVAYVLVGTISLVFSLLSFVLRQQFYIGEAIFGTIFGCIIGPHALDWFNPSKWTSNVDELTFELSRLILVIQLFATGAELPPRYMLDHARSLNLVLFGAMVYGWLILSLIVWAVFHSIGLKFSDSLLVGATFVATDPVLAAAIVGKSKFAQRIRADVRNLIQAESGANDGLAFPFVTLSINLIINRPDNVHAGTIIKDWILLGILYQCALGVVLGVTLGWVGRKSYVMARANQWMDNESSLVFYVALSLIITGLASVLGCDDLLASFAAGCTFSWKGQLDFDLQPTTDEDADFESLKFSSIMDLLLNTAYFVYFGSIIPWPQFTPYAWKLVVLGIAFLLLARIPALLMLQYLAPDIRNWKDALFIGHFGPRGVGSIFCCLLAKHLLETRSHNVEEHETLLNVLWPVTTFIVVISVLVHGFSICCFTVYNKTIKVHITRQPTPITLETQTIPEEGTSIARRRMSKLRVTQPAVDDPSFPKHAYVSRSKVTLMNHKGDVLNEFEVKDSSVDCSSKLVAFREGNQIVIEDGGREMKRYDLEDLS</sequence>
<feature type="transmembrane region" description="Helical" evidence="11">
    <location>
        <begin position="314"/>
        <end position="330"/>
    </location>
</feature>
<reference evidence="13" key="1">
    <citation type="journal article" date="2021" name="Open Biol.">
        <title>Shared evolutionary footprints suggest mitochondrial oxidative damage underlies multiple complex I losses in fungi.</title>
        <authorList>
            <person name="Schikora-Tamarit M.A."/>
            <person name="Marcet-Houben M."/>
            <person name="Nosek J."/>
            <person name="Gabaldon T."/>
        </authorList>
    </citation>
    <scope>NUCLEOTIDE SEQUENCE</scope>
    <source>
        <strain evidence="13">CBS6075</strain>
    </source>
</reference>
<evidence type="ECO:0000256" key="3">
    <source>
        <dbReference type="ARBA" id="ARBA00022448"/>
    </source>
</evidence>
<feature type="transmembrane region" description="Helical" evidence="11">
    <location>
        <begin position="74"/>
        <end position="92"/>
    </location>
</feature>
<dbReference type="InterPro" id="IPR038770">
    <property type="entry name" value="Na+/solute_symporter_sf"/>
</dbReference>
<dbReference type="GeneID" id="70232225"/>